<accession>A0A914H7D0</accession>
<dbReference type="GO" id="GO:0005509">
    <property type="term" value="F:calcium ion binding"/>
    <property type="evidence" value="ECO:0007669"/>
    <property type="project" value="InterPro"/>
</dbReference>
<dbReference type="Proteomes" id="UP000887572">
    <property type="component" value="Unplaced"/>
</dbReference>
<organism evidence="4 5">
    <name type="scientific">Globodera rostochiensis</name>
    <name type="common">Golden nematode worm</name>
    <name type="synonym">Heterodera rostochiensis</name>
    <dbReference type="NCBI Taxonomy" id="31243"/>
    <lineage>
        <taxon>Eukaryota</taxon>
        <taxon>Metazoa</taxon>
        <taxon>Ecdysozoa</taxon>
        <taxon>Nematoda</taxon>
        <taxon>Chromadorea</taxon>
        <taxon>Rhabditida</taxon>
        <taxon>Tylenchina</taxon>
        <taxon>Tylenchomorpha</taxon>
        <taxon>Tylenchoidea</taxon>
        <taxon>Heteroderidae</taxon>
        <taxon>Heteroderinae</taxon>
        <taxon>Globodera</taxon>
    </lineage>
</organism>
<evidence type="ECO:0000259" key="3">
    <source>
        <dbReference type="PROSITE" id="PS50222"/>
    </source>
</evidence>
<dbReference type="WBParaSite" id="Gr19_v10_g14389.t1">
    <property type="protein sequence ID" value="Gr19_v10_g14389.t1"/>
    <property type="gene ID" value="Gr19_v10_g14389"/>
</dbReference>
<evidence type="ECO:0000256" key="2">
    <source>
        <dbReference type="SAM" id="SignalP"/>
    </source>
</evidence>
<evidence type="ECO:0000256" key="1">
    <source>
        <dbReference type="ARBA" id="ARBA00022837"/>
    </source>
</evidence>
<dbReference type="AlphaFoldDB" id="A0A914H7D0"/>
<evidence type="ECO:0000313" key="4">
    <source>
        <dbReference type="Proteomes" id="UP000887572"/>
    </source>
</evidence>
<protein>
    <submittedName>
        <fullName evidence="5">EF-hand domain-containing protein</fullName>
    </submittedName>
</protein>
<dbReference type="Pfam" id="PF13202">
    <property type="entry name" value="EF-hand_5"/>
    <property type="match status" value="2"/>
</dbReference>
<dbReference type="PROSITE" id="PS50222">
    <property type="entry name" value="EF_HAND_2"/>
    <property type="match status" value="1"/>
</dbReference>
<dbReference type="CDD" id="cd00051">
    <property type="entry name" value="EFh"/>
    <property type="match status" value="1"/>
</dbReference>
<proteinExistence type="predicted"/>
<keyword evidence="1" id="KW-0106">Calcium</keyword>
<dbReference type="InterPro" id="IPR002048">
    <property type="entry name" value="EF_hand_dom"/>
</dbReference>
<feature type="signal peptide" evidence="2">
    <location>
        <begin position="1"/>
        <end position="24"/>
    </location>
</feature>
<sequence>MLFENFIFVFIKLLFFAKIGQVSCCQGAVYADRYCKAMWSLRKHCPKPFKLPNCNIFGHNCVVCTYDYNKTNECCPRIYCSCYYCCDKQYAEDCPDGCSECVKEGQGGCPENSAAVNFKSNGNSSSSMLEAEAKAWEHFDMIDVDKNGSISLNEAIDHLETKLKNGTSDKNLAKNVSWFAVMDSNGNNQIEPGEFDRSLIGVNNRTSG</sequence>
<name>A0A914H7D0_GLORO</name>
<feature type="chain" id="PRO_5037264748" evidence="2">
    <location>
        <begin position="25"/>
        <end position="208"/>
    </location>
</feature>
<dbReference type="SUPFAM" id="SSF47473">
    <property type="entry name" value="EF-hand"/>
    <property type="match status" value="1"/>
</dbReference>
<dbReference type="InterPro" id="IPR018247">
    <property type="entry name" value="EF_Hand_1_Ca_BS"/>
</dbReference>
<dbReference type="PROSITE" id="PS00018">
    <property type="entry name" value="EF_HAND_1"/>
    <property type="match status" value="1"/>
</dbReference>
<evidence type="ECO:0000313" key="5">
    <source>
        <dbReference type="WBParaSite" id="Gr19_v10_g14389.t1"/>
    </source>
</evidence>
<keyword evidence="2" id="KW-0732">Signal</keyword>
<feature type="domain" description="EF-hand" evidence="3">
    <location>
        <begin position="130"/>
        <end position="165"/>
    </location>
</feature>
<keyword evidence="4" id="KW-1185">Reference proteome</keyword>
<dbReference type="InterPro" id="IPR011992">
    <property type="entry name" value="EF-hand-dom_pair"/>
</dbReference>
<dbReference type="Gene3D" id="1.10.238.10">
    <property type="entry name" value="EF-hand"/>
    <property type="match status" value="1"/>
</dbReference>
<reference evidence="5" key="1">
    <citation type="submission" date="2022-11" db="UniProtKB">
        <authorList>
            <consortium name="WormBaseParasite"/>
        </authorList>
    </citation>
    <scope>IDENTIFICATION</scope>
</reference>